<proteinExistence type="inferred from homology"/>
<gene>
    <name evidence="3" type="ORF">CVLEPA_LOCUS23174</name>
</gene>
<evidence type="ECO:0000256" key="2">
    <source>
        <dbReference type="SAM" id="MobiDB-lite"/>
    </source>
</evidence>
<accession>A0ABP0GFR3</accession>
<reference evidence="3 4" key="1">
    <citation type="submission" date="2024-02" db="EMBL/GenBank/DDBJ databases">
        <authorList>
            <person name="Daric V."/>
            <person name="Darras S."/>
        </authorList>
    </citation>
    <scope>NUCLEOTIDE SEQUENCE [LARGE SCALE GENOMIC DNA]</scope>
</reference>
<keyword evidence="4" id="KW-1185">Reference proteome</keyword>
<feature type="compositionally biased region" description="Polar residues" evidence="2">
    <location>
        <begin position="120"/>
        <end position="129"/>
    </location>
</feature>
<dbReference type="PANTHER" id="PTHR31833:SF2">
    <property type="entry name" value="UPF0690 PROTEIN C1ORF52"/>
    <property type="match status" value="1"/>
</dbReference>
<protein>
    <submittedName>
        <fullName evidence="3">Uncharacterized protein</fullName>
    </submittedName>
</protein>
<dbReference type="InterPro" id="IPR029089">
    <property type="entry name" value="DUF4660"/>
</dbReference>
<dbReference type="EMBL" id="CAWYQH010000119">
    <property type="protein sequence ID" value="CAK8690572.1"/>
    <property type="molecule type" value="Genomic_DNA"/>
</dbReference>
<evidence type="ECO:0000256" key="1">
    <source>
        <dbReference type="ARBA" id="ARBA00008407"/>
    </source>
</evidence>
<evidence type="ECO:0000313" key="4">
    <source>
        <dbReference type="Proteomes" id="UP001642483"/>
    </source>
</evidence>
<feature type="region of interest" description="Disordered" evidence="2">
    <location>
        <begin position="1"/>
        <end position="42"/>
    </location>
</feature>
<feature type="region of interest" description="Disordered" evidence="2">
    <location>
        <begin position="204"/>
        <end position="224"/>
    </location>
</feature>
<sequence>MSADPLSFFTACGSDDDDDGSDSDNSNSSLGANVAKEVETQDFKMKESALPPPLMALSKAKTPEFVTRHIRADIDWDKNVKEAPYVPPKEFKPWESALPAVETKSKVKDRKPDLTIVKQVPQSITSAPPSSKPVVKDKTQYTDHAISWSKMYKDADVQNTIGKRPRPEDDDEDLAGFCHTDLDGQKVAFQVKHQKTAIKAVTFRDKEKRKRDSGQANREKMFVEEEKRILRQNFDG</sequence>
<feature type="compositionally biased region" description="Basic and acidic residues" evidence="2">
    <location>
        <begin position="103"/>
        <end position="113"/>
    </location>
</feature>
<comment type="caution">
    <text evidence="3">The sequence shown here is derived from an EMBL/GenBank/DDBJ whole genome shotgun (WGS) entry which is preliminary data.</text>
</comment>
<comment type="similarity">
    <text evidence="1">Belongs to the UPF0690 family.</text>
</comment>
<organism evidence="3 4">
    <name type="scientific">Clavelina lepadiformis</name>
    <name type="common">Light-bulb sea squirt</name>
    <name type="synonym">Ascidia lepadiformis</name>
    <dbReference type="NCBI Taxonomy" id="159417"/>
    <lineage>
        <taxon>Eukaryota</taxon>
        <taxon>Metazoa</taxon>
        <taxon>Chordata</taxon>
        <taxon>Tunicata</taxon>
        <taxon>Ascidiacea</taxon>
        <taxon>Aplousobranchia</taxon>
        <taxon>Clavelinidae</taxon>
        <taxon>Clavelina</taxon>
    </lineage>
</organism>
<feature type="region of interest" description="Disordered" evidence="2">
    <location>
        <begin position="103"/>
        <end position="138"/>
    </location>
</feature>
<dbReference type="PANTHER" id="PTHR31833">
    <property type="entry name" value="UPF0690 PROTEIN C1ORF52"/>
    <property type="match status" value="1"/>
</dbReference>
<name>A0ABP0GFR3_CLALP</name>
<evidence type="ECO:0000313" key="3">
    <source>
        <dbReference type="EMBL" id="CAK8690572.1"/>
    </source>
</evidence>
<dbReference type="Pfam" id="PF15559">
    <property type="entry name" value="DUF4660"/>
    <property type="match status" value="1"/>
</dbReference>
<dbReference type="Proteomes" id="UP001642483">
    <property type="component" value="Unassembled WGS sequence"/>
</dbReference>